<proteinExistence type="predicted"/>
<evidence type="ECO:0000313" key="3">
    <source>
        <dbReference type="Proteomes" id="UP000828390"/>
    </source>
</evidence>
<evidence type="ECO:0000256" key="1">
    <source>
        <dbReference type="SAM" id="MobiDB-lite"/>
    </source>
</evidence>
<organism evidence="2 3">
    <name type="scientific">Dreissena polymorpha</name>
    <name type="common">Zebra mussel</name>
    <name type="synonym">Mytilus polymorpha</name>
    <dbReference type="NCBI Taxonomy" id="45954"/>
    <lineage>
        <taxon>Eukaryota</taxon>
        <taxon>Metazoa</taxon>
        <taxon>Spiralia</taxon>
        <taxon>Lophotrochozoa</taxon>
        <taxon>Mollusca</taxon>
        <taxon>Bivalvia</taxon>
        <taxon>Autobranchia</taxon>
        <taxon>Heteroconchia</taxon>
        <taxon>Euheterodonta</taxon>
        <taxon>Imparidentia</taxon>
        <taxon>Neoheterodontei</taxon>
        <taxon>Myida</taxon>
        <taxon>Dreissenoidea</taxon>
        <taxon>Dreissenidae</taxon>
        <taxon>Dreissena</taxon>
    </lineage>
</organism>
<reference evidence="2" key="2">
    <citation type="submission" date="2020-11" db="EMBL/GenBank/DDBJ databases">
        <authorList>
            <person name="McCartney M.A."/>
            <person name="Auch B."/>
            <person name="Kono T."/>
            <person name="Mallez S."/>
            <person name="Becker A."/>
            <person name="Gohl D.M."/>
            <person name="Silverstein K.A.T."/>
            <person name="Koren S."/>
            <person name="Bechman K.B."/>
            <person name="Herman A."/>
            <person name="Abrahante J.E."/>
            <person name="Garbe J."/>
        </authorList>
    </citation>
    <scope>NUCLEOTIDE SEQUENCE</scope>
    <source>
        <strain evidence="2">Duluth1</strain>
        <tissue evidence="2">Whole animal</tissue>
    </source>
</reference>
<sequence>MLVFQVIQSHSNTSDSNILIPPVQSRRMSQRENATNSKTYDVNNAPDITHSQADQRNQTDVMTQIQVLGDRG</sequence>
<dbReference type="Proteomes" id="UP000828390">
    <property type="component" value="Unassembled WGS sequence"/>
</dbReference>
<comment type="caution">
    <text evidence="2">The sequence shown here is derived from an EMBL/GenBank/DDBJ whole genome shotgun (WGS) entry which is preliminary data.</text>
</comment>
<protein>
    <submittedName>
        <fullName evidence="2">Uncharacterized protein</fullName>
    </submittedName>
</protein>
<evidence type="ECO:0000313" key="2">
    <source>
        <dbReference type="EMBL" id="KAH3803957.1"/>
    </source>
</evidence>
<feature type="compositionally biased region" description="Polar residues" evidence="1">
    <location>
        <begin position="31"/>
        <end position="42"/>
    </location>
</feature>
<dbReference type="EMBL" id="JAIWYP010000006">
    <property type="protein sequence ID" value="KAH3803957.1"/>
    <property type="molecule type" value="Genomic_DNA"/>
</dbReference>
<feature type="compositionally biased region" description="Polar residues" evidence="1">
    <location>
        <begin position="49"/>
        <end position="60"/>
    </location>
</feature>
<feature type="region of interest" description="Disordered" evidence="1">
    <location>
        <begin position="13"/>
        <end position="60"/>
    </location>
</feature>
<dbReference type="AlphaFoldDB" id="A0A9D4FXX6"/>
<keyword evidence="3" id="KW-1185">Reference proteome</keyword>
<reference evidence="2" key="1">
    <citation type="journal article" date="2019" name="bioRxiv">
        <title>The Genome of the Zebra Mussel, Dreissena polymorpha: A Resource for Invasive Species Research.</title>
        <authorList>
            <person name="McCartney M.A."/>
            <person name="Auch B."/>
            <person name="Kono T."/>
            <person name="Mallez S."/>
            <person name="Zhang Y."/>
            <person name="Obille A."/>
            <person name="Becker A."/>
            <person name="Abrahante J.E."/>
            <person name="Garbe J."/>
            <person name="Badalamenti J.P."/>
            <person name="Herman A."/>
            <person name="Mangelson H."/>
            <person name="Liachko I."/>
            <person name="Sullivan S."/>
            <person name="Sone E.D."/>
            <person name="Koren S."/>
            <person name="Silverstein K.A.T."/>
            <person name="Beckman K.B."/>
            <person name="Gohl D.M."/>
        </authorList>
    </citation>
    <scope>NUCLEOTIDE SEQUENCE</scope>
    <source>
        <strain evidence="2">Duluth1</strain>
        <tissue evidence="2">Whole animal</tissue>
    </source>
</reference>
<accession>A0A9D4FXX6</accession>
<name>A0A9D4FXX6_DREPO</name>
<gene>
    <name evidence="2" type="ORF">DPMN_132229</name>
</gene>